<keyword evidence="4 7" id="KW-1133">Transmembrane helix</keyword>
<dbReference type="Pfam" id="PF12704">
    <property type="entry name" value="MacB_PCD"/>
    <property type="match status" value="1"/>
</dbReference>
<comment type="similarity">
    <text evidence="6">Belongs to the ABC-4 integral membrane protein family.</text>
</comment>
<dbReference type="InterPro" id="IPR050250">
    <property type="entry name" value="Macrolide_Exporter_MacB"/>
</dbReference>
<evidence type="ECO:0000256" key="1">
    <source>
        <dbReference type="ARBA" id="ARBA00004651"/>
    </source>
</evidence>
<reference evidence="10 11" key="1">
    <citation type="submission" date="2018-11" db="EMBL/GenBank/DDBJ databases">
        <title>Genome squencing of methanotrophic bacteria isolated from alkaline groundwater in Korea.</title>
        <authorList>
            <person name="Nguyen L.N."/>
        </authorList>
    </citation>
    <scope>NUCLEOTIDE SEQUENCE [LARGE SCALE GENOMIC DNA]</scope>
    <source>
        <strain evidence="10 11">GW6</strain>
    </source>
</reference>
<feature type="transmembrane region" description="Helical" evidence="7">
    <location>
        <begin position="341"/>
        <end position="372"/>
    </location>
</feature>
<dbReference type="Pfam" id="PF02687">
    <property type="entry name" value="FtsX"/>
    <property type="match status" value="1"/>
</dbReference>
<evidence type="ECO:0000256" key="7">
    <source>
        <dbReference type="SAM" id="Phobius"/>
    </source>
</evidence>
<dbReference type="GO" id="GO:0005886">
    <property type="term" value="C:plasma membrane"/>
    <property type="evidence" value="ECO:0007669"/>
    <property type="project" value="UniProtKB-SubCell"/>
</dbReference>
<sequence>MTKRHRSRFLLVRLGAQNVGRRLLRSLLLGLAVMIAVGVVFSGFVTGWSLREGILTTFSRMGADLLIVPHGALVNITSTLLTIQPTDLDLDAALGDKLRAVPGVAKVAAQHLIRASVEGRAINLIAYDQATDFTVESWLPAGERPVAATGGLLVGERVALKTGEALTICGRSLVVMGRLGRTGVGPFDESYFITFSALDELVAAAIRARPASVPVHPPATSPSEGVDATHHDHAAGRAECLPSIAQDRVSAFLLQLSPGASAEQARFAIGQIPAIKIVTGNPIFTAARQSLGSLFWGVAIFAGLLMLAIFFLVSLLFSAIVQERYREIGVLRAMGARPAQIISITLIEAGLITGFGGLLGVGAGFSLIFVFARSLGFYFSSLGVPFEAPPAGVIWIAAGAAALCGVTIGVGGAFVAAWRTRRLEPYAMIQMESAR</sequence>
<comment type="subcellular location">
    <subcellularLocation>
        <location evidence="1">Cell membrane</location>
        <topology evidence="1">Multi-pass membrane protein</topology>
    </subcellularLocation>
</comment>
<dbReference type="GO" id="GO:0022857">
    <property type="term" value="F:transmembrane transporter activity"/>
    <property type="evidence" value="ECO:0007669"/>
    <property type="project" value="TreeGrafter"/>
</dbReference>
<organism evidence="10 11">
    <name type="scientific">Methylocystis rosea</name>
    <dbReference type="NCBI Taxonomy" id="173366"/>
    <lineage>
        <taxon>Bacteria</taxon>
        <taxon>Pseudomonadati</taxon>
        <taxon>Pseudomonadota</taxon>
        <taxon>Alphaproteobacteria</taxon>
        <taxon>Hyphomicrobiales</taxon>
        <taxon>Methylocystaceae</taxon>
        <taxon>Methylocystis</taxon>
    </lineage>
</organism>
<dbReference type="EMBL" id="CP034086">
    <property type="protein sequence ID" value="AZG78359.1"/>
    <property type="molecule type" value="Genomic_DNA"/>
</dbReference>
<keyword evidence="2" id="KW-1003">Cell membrane</keyword>
<dbReference type="AlphaFoldDB" id="A0A3G8M8L9"/>
<dbReference type="PANTHER" id="PTHR30572:SF4">
    <property type="entry name" value="ABC TRANSPORTER PERMEASE YTRF"/>
    <property type="match status" value="1"/>
</dbReference>
<dbReference type="RefSeq" id="WP_124739905.1">
    <property type="nucleotide sequence ID" value="NZ_CP034086.1"/>
</dbReference>
<gene>
    <name evidence="10" type="ORF">EHO51_17380</name>
</gene>
<feature type="domain" description="ABC3 transporter permease C-terminal" evidence="8">
    <location>
        <begin position="300"/>
        <end position="425"/>
    </location>
</feature>
<dbReference type="KEGG" id="mros:EHO51_17380"/>
<evidence type="ECO:0000256" key="5">
    <source>
        <dbReference type="ARBA" id="ARBA00023136"/>
    </source>
</evidence>
<evidence type="ECO:0000313" key="11">
    <source>
        <dbReference type="Proteomes" id="UP000273982"/>
    </source>
</evidence>
<proteinExistence type="inferred from homology"/>
<evidence type="ECO:0000256" key="3">
    <source>
        <dbReference type="ARBA" id="ARBA00022692"/>
    </source>
</evidence>
<dbReference type="PANTHER" id="PTHR30572">
    <property type="entry name" value="MEMBRANE COMPONENT OF TRANSPORTER-RELATED"/>
    <property type="match status" value="1"/>
</dbReference>
<dbReference type="InterPro" id="IPR025857">
    <property type="entry name" value="MacB_PCD"/>
</dbReference>
<feature type="domain" description="MacB-like periplasmic core" evidence="9">
    <location>
        <begin position="27"/>
        <end position="271"/>
    </location>
</feature>
<accession>A0A3G8M8L9</accession>
<evidence type="ECO:0000259" key="9">
    <source>
        <dbReference type="Pfam" id="PF12704"/>
    </source>
</evidence>
<name>A0A3G8M8L9_9HYPH</name>
<evidence type="ECO:0000256" key="4">
    <source>
        <dbReference type="ARBA" id="ARBA00022989"/>
    </source>
</evidence>
<dbReference type="InterPro" id="IPR003838">
    <property type="entry name" value="ABC3_permease_C"/>
</dbReference>
<feature type="transmembrane region" description="Helical" evidence="7">
    <location>
        <begin position="392"/>
        <end position="418"/>
    </location>
</feature>
<evidence type="ECO:0000313" key="10">
    <source>
        <dbReference type="EMBL" id="AZG78359.1"/>
    </source>
</evidence>
<feature type="transmembrane region" description="Helical" evidence="7">
    <location>
        <begin position="294"/>
        <end position="320"/>
    </location>
</feature>
<feature type="transmembrane region" description="Helical" evidence="7">
    <location>
        <begin position="27"/>
        <end position="50"/>
    </location>
</feature>
<keyword evidence="3 7" id="KW-0812">Transmembrane</keyword>
<keyword evidence="5 7" id="KW-0472">Membrane</keyword>
<evidence type="ECO:0000256" key="2">
    <source>
        <dbReference type="ARBA" id="ARBA00022475"/>
    </source>
</evidence>
<dbReference type="Proteomes" id="UP000273982">
    <property type="component" value="Chromosome"/>
</dbReference>
<evidence type="ECO:0000256" key="6">
    <source>
        <dbReference type="ARBA" id="ARBA00038076"/>
    </source>
</evidence>
<evidence type="ECO:0000259" key="8">
    <source>
        <dbReference type="Pfam" id="PF02687"/>
    </source>
</evidence>
<protein>
    <submittedName>
        <fullName evidence="10">ABC transporter permease</fullName>
    </submittedName>
</protein>